<dbReference type="InParanoid" id="A0A1S3G136"/>
<keyword evidence="1" id="KW-0694">RNA-binding</keyword>
<dbReference type="Gene3D" id="3.30.70.330">
    <property type="match status" value="1"/>
</dbReference>
<evidence type="ECO:0000313" key="4">
    <source>
        <dbReference type="RefSeq" id="XP_012882518.1"/>
    </source>
</evidence>
<dbReference type="FunCoup" id="A0A1S3G136">
    <property type="interactions" value="44"/>
</dbReference>
<evidence type="ECO:0000256" key="1">
    <source>
        <dbReference type="PROSITE-ProRule" id="PRU00176"/>
    </source>
</evidence>
<evidence type="ECO:0000313" key="3">
    <source>
        <dbReference type="Proteomes" id="UP000081671"/>
    </source>
</evidence>
<organism evidence="3 4">
    <name type="scientific">Dipodomys ordii</name>
    <name type="common">Ord's kangaroo rat</name>
    <dbReference type="NCBI Taxonomy" id="10020"/>
    <lineage>
        <taxon>Eukaryota</taxon>
        <taxon>Metazoa</taxon>
        <taxon>Chordata</taxon>
        <taxon>Craniata</taxon>
        <taxon>Vertebrata</taxon>
        <taxon>Euteleostomi</taxon>
        <taxon>Mammalia</taxon>
        <taxon>Eutheria</taxon>
        <taxon>Euarchontoglires</taxon>
        <taxon>Glires</taxon>
        <taxon>Rodentia</taxon>
        <taxon>Castorimorpha</taxon>
        <taxon>Heteromyidae</taxon>
        <taxon>Dipodomyinae</taxon>
        <taxon>Dipodomys</taxon>
    </lineage>
</organism>
<dbReference type="GO" id="GO:0003723">
    <property type="term" value="F:RNA binding"/>
    <property type="evidence" value="ECO:0007669"/>
    <property type="project" value="UniProtKB-UniRule"/>
</dbReference>
<dbReference type="STRING" id="10020.ENSDORP00000008960"/>
<accession>A0A1S3G136</accession>
<dbReference type="SUPFAM" id="SSF54928">
    <property type="entry name" value="RNA-binding domain, RBD"/>
    <property type="match status" value="1"/>
</dbReference>
<sequence>MASALRIKEFTASERTIVVAGLPENLVSNQLLATFVKSHFQDIKNEGGDVEAVIYPTRTKGVAYVIFKEKEAAENVVRKKEQRLGRKAGYAQITVSHLSEKVFSSIKALLDLSIFQDQFVLERLVMDLEKENPTLCFSSLEPSGRIYVEGSLLALKKLHESLLTKALSLLERSRNFSKAGRKWNTQSPQKLPEKNANSVATLKTLIPVSVGNRETLVLDTDIYLYLKQKCELYENTLRRFCIHIQERVSGELTTIHLRDAQDGSKPGSAQRGRQLIQELTQNLLLELRKETFILEGKTKRERNDLTQACKLLCSKYPKVLVNVYSTRIDIIGSSSDTYLFKKEVVRQTGHVLYAMPKSDLKDTGI</sequence>
<dbReference type="OrthoDB" id="9948435at2759"/>
<feature type="domain" description="RRM" evidence="2">
    <location>
        <begin position="15"/>
        <end position="100"/>
    </location>
</feature>
<dbReference type="PANTHER" id="PTHR15225">
    <property type="entry name" value="INTERFERON-INDUCED PROTEIN 35/NMI N-MYC/STAT INTERACTING PROTEIN"/>
    <property type="match status" value="1"/>
</dbReference>
<evidence type="ECO:0000259" key="2">
    <source>
        <dbReference type="PROSITE" id="PS50102"/>
    </source>
</evidence>
<dbReference type="InterPro" id="IPR035979">
    <property type="entry name" value="RBD_domain_sf"/>
</dbReference>
<dbReference type="PANTHER" id="PTHR15225:SF8">
    <property type="entry name" value="RNA-BINDING PROTEIN 43"/>
    <property type="match status" value="1"/>
</dbReference>
<dbReference type="CTD" id="375287"/>
<proteinExistence type="predicted"/>
<dbReference type="InterPro" id="IPR012677">
    <property type="entry name" value="Nucleotide-bd_a/b_plait_sf"/>
</dbReference>
<dbReference type="InterPro" id="IPR000504">
    <property type="entry name" value="RRM_dom"/>
</dbReference>
<dbReference type="RefSeq" id="XP_012882518.1">
    <property type="nucleotide sequence ID" value="XM_013027064.1"/>
</dbReference>
<dbReference type="GeneID" id="105993721"/>
<gene>
    <name evidence="4" type="primary">Rbm43</name>
</gene>
<dbReference type="Proteomes" id="UP000081671">
    <property type="component" value="Unplaced"/>
</dbReference>
<name>A0A1S3G136_DIPOR</name>
<protein>
    <submittedName>
        <fullName evidence="4">RNA-binding protein 43 isoform X1</fullName>
    </submittedName>
</protein>
<reference evidence="4" key="1">
    <citation type="submission" date="2025-08" db="UniProtKB">
        <authorList>
            <consortium name="RefSeq"/>
        </authorList>
    </citation>
    <scope>IDENTIFICATION</scope>
    <source>
        <tissue evidence="4">Kidney</tissue>
    </source>
</reference>
<keyword evidence="3" id="KW-1185">Reference proteome</keyword>
<dbReference type="KEGG" id="dord:105993721"/>
<dbReference type="AlphaFoldDB" id="A0A1S3G136"/>
<dbReference type="PROSITE" id="PS50102">
    <property type="entry name" value="RRM"/>
    <property type="match status" value="1"/>
</dbReference>